<evidence type="ECO:0000256" key="2">
    <source>
        <dbReference type="SAM" id="SignalP"/>
    </source>
</evidence>
<evidence type="ECO:0000313" key="3">
    <source>
        <dbReference type="EMBL" id="KGJ79707.1"/>
    </source>
</evidence>
<evidence type="ECO:0000313" key="6">
    <source>
        <dbReference type="Proteomes" id="UP000561726"/>
    </source>
</evidence>
<dbReference type="OrthoDB" id="5125365at2"/>
<dbReference type="eggNOG" id="ENOG503251X">
    <property type="taxonomic scope" value="Bacteria"/>
</dbReference>
<proteinExistence type="predicted"/>
<keyword evidence="1" id="KW-0812">Transmembrane</keyword>
<reference evidence="4 6" key="2">
    <citation type="submission" date="2020-08" db="EMBL/GenBank/DDBJ databases">
        <title>Sequencing the genomes of 1000 actinobacteria strains.</title>
        <authorList>
            <person name="Klenk H.-P."/>
        </authorList>
    </citation>
    <scope>NUCLEOTIDE SEQUENCE [LARGE SCALE GENOMIC DNA]</scope>
    <source>
        <strain evidence="4 6">DSM 21065</strain>
    </source>
</reference>
<dbReference type="Proteomes" id="UP000029864">
    <property type="component" value="Unassembled WGS sequence"/>
</dbReference>
<evidence type="ECO:0000313" key="5">
    <source>
        <dbReference type="Proteomes" id="UP000029864"/>
    </source>
</evidence>
<dbReference type="EMBL" id="JACHBQ010000001">
    <property type="protein sequence ID" value="MBB5642695.1"/>
    <property type="molecule type" value="Genomic_DNA"/>
</dbReference>
<organism evidence="3 5">
    <name type="scientific">Cryobacterium roopkundense</name>
    <dbReference type="NCBI Taxonomy" id="1001240"/>
    <lineage>
        <taxon>Bacteria</taxon>
        <taxon>Bacillati</taxon>
        <taxon>Actinomycetota</taxon>
        <taxon>Actinomycetes</taxon>
        <taxon>Micrococcales</taxon>
        <taxon>Microbacteriaceae</taxon>
        <taxon>Cryobacterium</taxon>
    </lineage>
</organism>
<keyword evidence="1" id="KW-1133">Transmembrane helix</keyword>
<keyword evidence="2" id="KW-0732">Signal</keyword>
<comment type="caution">
    <text evidence="3">The sequence shown here is derived from an EMBL/GenBank/DDBJ whole genome shotgun (WGS) entry which is preliminary data.</text>
</comment>
<protein>
    <recommendedName>
        <fullName evidence="7">Gram-positive cocci surface proteins LPxTG domain-containing protein</fullName>
    </recommendedName>
</protein>
<dbReference type="AlphaFoldDB" id="A0A099JQ18"/>
<keyword evidence="1" id="KW-0472">Membrane</keyword>
<feature type="chain" id="PRO_5038207690" description="Gram-positive cocci surface proteins LPxTG domain-containing protein" evidence="2">
    <location>
        <begin position="21"/>
        <end position="243"/>
    </location>
</feature>
<evidence type="ECO:0000313" key="4">
    <source>
        <dbReference type="EMBL" id="MBB5642695.1"/>
    </source>
</evidence>
<evidence type="ECO:0000256" key="1">
    <source>
        <dbReference type="SAM" id="Phobius"/>
    </source>
</evidence>
<accession>A0A099JQ18</accession>
<gene>
    <name evidence="4" type="ORF">BJ997_003243</name>
    <name evidence="3" type="ORF">GY21_04065</name>
</gene>
<name>A0A099JQ18_9MICO</name>
<dbReference type="RefSeq" id="WP_035835385.1">
    <property type="nucleotide sequence ID" value="NZ_JACHBQ010000001.1"/>
</dbReference>
<reference evidence="3 5" key="1">
    <citation type="submission" date="2014-08" db="EMBL/GenBank/DDBJ databases">
        <authorList>
            <person name="Sisinthy S."/>
        </authorList>
    </citation>
    <scope>NUCLEOTIDE SEQUENCE [LARGE SCALE GENOMIC DNA]</scope>
    <source>
        <strain evidence="3 5">RuG17</strain>
    </source>
</reference>
<dbReference type="PROSITE" id="PS51257">
    <property type="entry name" value="PROKAR_LIPOPROTEIN"/>
    <property type="match status" value="1"/>
</dbReference>
<feature type="transmembrane region" description="Helical" evidence="1">
    <location>
        <begin position="215"/>
        <end position="233"/>
    </location>
</feature>
<evidence type="ECO:0008006" key="7">
    <source>
        <dbReference type="Google" id="ProtNLM"/>
    </source>
</evidence>
<keyword evidence="5" id="KW-1185">Reference proteome</keyword>
<feature type="signal peptide" evidence="2">
    <location>
        <begin position="1"/>
        <end position="20"/>
    </location>
</feature>
<dbReference type="EMBL" id="JPXF01000010">
    <property type="protein sequence ID" value="KGJ79707.1"/>
    <property type="molecule type" value="Genomic_DNA"/>
</dbReference>
<dbReference type="Proteomes" id="UP000561726">
    <property type="component" value="Unassembled WGS sequence"/>
</dbReference>
<sequence>MTALGARRGVGAAIVGTVLAASVACGGSPAAAAGSADILVSADGVTFAPSLDAGLFDSLGPLIPGGSVTASVWIKNATDSAAQLRMSARDVAHSSDAFARALQLSASHSTVGSAPDAENGTRALGSVAECDVLVPSRPIAAGAVAKVSVTFELHDLTGTVGQGDTASLNLLVAMRDAEAGPFAPSACSDTGTLLASTAGEFERLAATGTAGVGRLLLAGGFLVATGAAALALVGRIRGRRPSN</sequence>